<reference evidence="3" key="2">
    <citation type="journal article" date="2023" name="IMA Fungus">
        <title>Comparative genomic study of the Penicillium genus elucidates a diverse pangenome and 15 lateral gene transfer events.</title>
        <authorList>
            <person name="Petersen C."/>
            <person name="Sorensen T."/>
            <person name="Nielsen M.R."/>
            <person name="Sondergaard T.E."/>
            <person name="Sorensen J.L."/>
            <person name="Fitzpatrick D.A."/>
            <person name="Frisvad J.C."/>
            <person name="Nielsen K.L."/>
        </authorList>
    </citation>
    <scope>NUCLEOTIDE SEQUENCE</scope>
    <source>
        <strain evidence="3">IBT 29864</strain>
    </source>
</reference>
<dbReference type="InterPro" id="IPR050300">
    <property type="entry name" value="GDXG_lipolytic_enzyme"/>
</dbReference>
<name>A0A9W9RRA5_9EURO</name>
<proteinExistence type="predicted"/>
<dbReference type="InterPro" id="IPR029058">
    <property type="entry name" value="AB_hydrolase_fold"/>
</dbReference>
<dbReference type="AlphaFoldDB" id="A0A9W9RRA5"/>
<protein>
    <recommendedName>
        <fullName evidence="2">Alpha/beta hydrolase fold-3 domain-containing protein</fullName>
    </recommendedName>
</protein>
<dbReference type="GeneID" id="81442762"/>
<dbReference type="GO" id="GO:0016787">
    <property type="term" value="F:hydrolase activity"/>
    <property type="evidence" value="ECO:0007669"/>
    <property type="project" value="UniProtKB-KW"/>
</dbReference>
<reference evidence="3" key="1">
    <citation type="submission" date="2022-11" db="EMBL/GenBank/DDBJ databases">
        <authorList>
            <person name="Petersen C."/>
        </authorList>
    </citation>
    <scope>NUCLEOTIDE SEQUENCE</scope>
    <source>
        <strain evidence="3">IBT 29864</strain>
    </source>
</reference>
<dbReference type="RefSeq" id="XP_056552583.1">
    <property type="nucleotide sequence ID" value="XM_056703583.1"/>
</dbReference>
<dbReference type="InterPro" id="IPR013094">
    <property type="entry name" value="AB_hydrolase_3"/>
</dbReference>
<feature type="domain" description="Alpha/beta hydrolase fold-3" evidence="2">
    <location>
        <begin position="12"/>
        <end position="196"/>
    </location>
</feature>
<accession>A0A9W9RRA5</accession>
<comment type="caution">
    <text evidence="3">The sequence shown here is derived from an EMBL/GenBank/DDBJ whole genome shotgun (WGS) entry which is preliminary data.</text>
</comment>
<evidence type="ECO:0000313" key="4">
    <source>
        <dbReference type="Proteomes" id="UP001147782"/>
    </source>
</evidence>
<keyword evidence="4" id="KW-1185">Reference proteome</keyword>
<dbReference type="PANTHER" id="PTHR48081">
    <property type="entry name" value="AB HYDROLASE SUPERFAMILY PROTEIN C4A8.06C"/>
    <property type="match status" value="1"/>
</dbReference>
<evidence type="ECO:0000313" key="3">
    <source>
        <dbReference type="EMBL" id="KAJ5364957.1"/>
    </source>
</evidence>
<evidence type="ECO:0000259" key="2">
    <source>
        <dbReference type="Pfam" id="PF07859"/>
    </source>
</evidence>
<dbReference type="EMBL" id="JAPZBS010000008">
    <property type="protein sequence ID" value="KAJ5364957.1"/>
    <property type="molecule type" value="Genomic_DNA"/>
</dbReference>
<dbReference type="Proteomes" id="UP001147782">
    <property type="component" value="Unassembled WGS sequence"/>
</dbReference>
<keyword evidence="1" id="KW-0378">Hydrolase</keyword>
<dbReference type="GO" id="GO:0017000">
    <property type="term" value="P:antibiotic biosynthetic process"/>
    <property type="evidence" value="ECO:0007669"/>
    <property type="project" value="UniProtKB-ARBA"/>
</dbReference>
<dbReference type="PANTHER" id="PTHR48081:SF31">
    <property type="entry name" value="STERYL ACETYL HYDROLASE MUG81-RELATED"/>
    <property type="match status" value="1"/>
</dbReference>
<dbReference type="Pfam" id="PF07859">
    <property type="entry name" value="Abhydrolase_3"/>
    <property type="match status" value="1"/>
</dbReference>
<sequence>MVNALRMSAKDFAIFVPSYSLAPHAQYPTQLVEGLDVLRFLIEEEGKLASNIVIGGDSAGGNLVLGILSHISHPHPRISGGFVPDEPFAGALMLCPWVTFDQRWPSVERNRMKDSIPLLPNSIHAKYFLGNMPSDWYNEPLKAPLEWWMDLSARRLLLLTGEDDIMVDSHQAFAKILATANPYNMETVVAPREGHVAPVLDLMLGDRREFASSKTMKEWLLSCL</sequence>
<organism evidence="3 4">
    <name type="scientific">Penicillium cataractarum</name>
    <dbReference type="NCBI Taxonomy" id="2100454"/>
    <lineage>
        <taxon>Eukaryota</taxon>
        <taxon>Fungi</taxon>
        <taxon>Dikarya</taxon>
        <taxon>Ascomycota</taxon>
        <taxon>Pezizomycotina</taxon>
        <taxon>Eurotiomycetes</taxon>
        <taxon>Eurotiomycetidae</taxon>
        <taxon>Eurotiales</taxon>
        <taxon>Aspergillaceae</taxon>
        <taxon>Penicillium</taxon>
    </lineage>
</organism>
<dbReference type="GO" id="GO:0072330">
    <property type="term" value="P:monocarboxylic acid biosynthetic process"/>
    <property type="evidence" value="ECO:0007669"/>
    <property type="project" value="UniProtKB-ARBA"/>
</dbReference>
<dbReference type="SUPFAM" id="SSF53474">
    <property type="entry name" value="alpha/beta-Hydrolases"/>
    <property type="match status" value="1"/>
</dbReference>
<dbReference type="OrthoDB" id="2152029at2759"/>
<dbReference type="Gene3D" id="3.40.50.1820">
    <property type="entry name" value="alpha/beta hydrolase"/>
    <property type="match status" value="1"/>
</dbReference>
<gene>
    <name evidence="3" type="ORF">N7496_010670</name>
</gene>
<evidence type="ECO:0000256" key="1">
    <source>
        <dbReference type="ARBA" id="ARBA00022801"/>
    </source>
</evidence>